<evidence type="ECO:0000256" key="1">
    <source>
        <dbReference type="ARBA" id="ARBA00023015"/>
    </source>
</evidence>
<organism evidence="5 6">
    <name type="scientific">Camellia sinensis var. sinensis</name>
    <name type="common">China tea</name>
    <dbReference type="NCBI Taxonomy" id="542762"/>
    <lineage>
        <taxon>Eukaryota</taxon>
        <taxon>Viridiplantae</taxon>
        <taxon>Streptophyta</taxon>
        <taxon>Embryophyta</taxon>
        <taxon>Tracheophyta</taxon>
        <taxon>Spermatophyta</taxon>
        <taxon>Magnoliopsida</taxon>
        <taxon>eudicotyledons</taxon>
        <taxon>Gunneridae</taxon>
        <taxon>Pentapetalae</taxon>
        <taxon>asterids</taxon>
        <taxon>Ericales</taxon>
        <taxon>Theaceae</taxon>
        <taxon>Camellia</taxon>
    </lineage>
</organism>
<evidence type="ECO:0000256" key="2">
    <source>
        <dbReference type="ARBA" id="ARBA00023163"/>
    </source>
</evidence>
<keyword evidence="6" id="KW-1185">Reference proteome</keyword>
<dbReference type="EMBL" id="SDRB02009111">
    <property type="protein sequence ID" value="THG08723.1"/>
    <property type="molecule type" value="Genomic_DNA"/>
</dbReference>
<dbReference type="AlphaFoldDB" id="A0A4S4DZ24"/>
<accession>A0A4S4DZ24</accession>
<comment type="caution">
    <text evidence="3">Lacks conserved residue(s) required for the propagation of feature annotation.</text>
</comment>
<feature type="region of interest" description="Disordered" evidence="4">
    <location>
        <begin position="185"/>
        <end position="215"/>
    </location>
</feature>
<comment type="similarity">
    <text evidence="3">Belongs to the GRAS family.</text>
</comment>
<feature type="region of interest" description="Disordered" evidence="4">
    <location>
        <begin position="1"/>
        <end position="20"/>
    </location>
</feature>
<comment type="caution">
    <text evidence="5">The sequence shown here is derived from an EMBL/GenBank/DDBJ whole genome shotgun (WGS) entry which is preliminary data.</text>
</comment>
<feature type="short sequence motif" description="VHIID" evidence="3">
    <location>
        <begin position="320"/>
        <end position="324"/>
    </location>
</feature>
<feature type="region of interest" description="Disordered" evidence="4">
    <location>
        <begin position="244"/>
        <end position="270"/>
    </location>
</feature>
<sequence length="572" mass="63573">MINEPVSDSKKTPLSANFDHDQNSLIPSSLSFPAAPKFEVDGDVEIQSPDNSLWESLFSDLLEGDFMISSPPVRNMASPQASNFNYGYNSAQSSLMRYSPNRISSQSNSSSTQKGKGLLSPLHRVFNSPNNQYMQPSESLSLPALENFLDDFNQRDEELIGFPTTIKSSSESECYDTLDWLTVPCSSSSSSSRYSGSVNERSGSGGGGGGSGSQLTLESEIYHNHHQVGSLETAPLLLQLQQERLQERQQQQQPPPRQQQVQPHNINHGMVVPPPIGPEQANPFLSLSLSHVIFPCPYVKFAHFTANQAIFETFEAEDRVHIIDLDILQGYQWPAFMQALAARPGGPPFLRITGVGPLPELVRETGRCLTELAHSLHVPFEFHPISEQLEELKPHMFNRHVGEALAVNSVNCLHRVPANSLQNLLAMIRDQAPNIVTIVEREANHNGTYFLGRFLEALHYYSAVFDSLDATFPAESAQRAKVEQYIFAPEIRNIVACEGAERVIRHERLEKWRKIMEGKGFKGVALSANAVNQSEILLGLYNCDGYRLKVDNGCLLLGWLDRAILAASAWRC</sequence>
<evidence type="ECO:0000313" key="6">
    <source>
        <dbReference type="Proteomes" id="UP000306102"/>
    </source>
</evidence>
<dbReference type="Pfam" id="PF03514">
    <property type="entry name" value="GRAS"/>
    <property type="match status" value="1"/>
</dbReference>
<evidence type="ECO:0000256" key="3">
    <source>
        <dbReference type="PROSITE-ProRule" id="PRU01191"/>
    </source>
</evidence>
<dbReference type="PROSITE" id="PS50985">
    <property type="entry name" value="GRAS"/>
    <property type="match status" value="1"/>
</dbReference>
<gene>
    <name evidence="5" type="ORF">TEA_017386</name>
</gene>
<evidence type="ECO:0000256" key="4">
    <source>
        <dbReference type="SAM" id="MobiDB-lite"/>
    </source>
</evidence>
<evidence type="ECO:0000313" key="5">
    <source>
        <dbReference type="EMBL" id="THG08723.1"/>
    </source>
</evidence>
<keyword evidence="1" id="KW-0805">Transcription regulation</keyword>
<proteinExistence type="inferred from homology"/>
<reference evidence="5 6" key="1">
    <citation type="journal article" date="2018" name="Proc. Natl. Acad. Sci. U.S.A.">
        <title>Draft genome sequence of Camellia sinensis var. sinensis provides insights into the evolution of the tea genome and tea quality.</title>
        <authorList>
            <person name="Wei C."/>
            <person name="Yang H."/>
            <person name="Wang S."/>
            <person name="Zhao J."/>
            <person name="Liu C."/>
            <person name="Gao L."/>
            <person name="Xia E."/>
            <person name="Lu Y."/>
            <person name="Tai Y."/>
            <person name="She G."/>
            <person name="Sun J."/>
            <person name="Cao H."/>
            <person name="Tong W."/>
            <person name="Gao Q."/>
            <person name="Li Y."/>
            <person name="Deng W."/>
            <person name="Jiang X."/>
            <person name="Wang W."/>
            <person name="Chen Q."/>
            <person name="Zhang S."/>
            <person name="Li H."/>
            <person name="Wu J."/>
            <person name="Wang P."/>
            <person name="Li P."/>
            <person name="Shi C."/>
            <person name="Zheng F."/>
            <person name="Jian J."/>
            <person name="Huang B."/>
            <person name="Shan D."/>
            <person name="Shi M."/>
            <person name="Fang C."/>
            <person name="Yue Y."/>
            <person name="Li F."/>
            <person name="Li D."/>
            <person name="Wei S."/>
            <person name="Han B."/>
            <person name="Jiang C."/>
            <person name="Yin Y."/>
            <person name="Xia T."/>
            <person name="Zhang Z."/>
            <person name="Bennetzen J.L."/>
            <person name="Zhao S."/>
            <person name="Wan X."/>
        </authorList>
    </citation>
    <scope>NUCLEOTIDE SEQUENCE [LARGE SCALE GENOMIC DNA]</scope>
    <source>
        <strain evidence="6">cv. Shuchazao</strain>
        <tissue evidence="5">Leaf</tissue>
    </source>
</reference>
<protein>
    <submittedName>
        <fullName evidence="5">Uncharacterized protein</fullName>
    </submittedName>
</protein>
<feature type="compositionally biased region" description="Low complexity" evidence="4">
    <location>
        <begin position="186"/>
        <end position="197"/>
    </location>
</feature>
<keyword evidence="2" id="KW-0804">Transcription</keyword>
<feature type="compositionally biased region" description="Gly residues" evidence="4">
    <location>
        <begin position="203"/>
        <end position="212"/>
    </location>
</feature>
<name>A0A4S4DZ24_CAMSN</name>
<dbReference type="PANTHER" id="PTHR31636">
    <property type="entry name" value="OSJNBA0084A10.13 PROTEIN-RELATED"/>
    <property type="match status" value="1"/>
</dbReference>
<feature type="compositionally biased region" description="Low complexity" evidence="4">
    <location>
        <begin position="244"/>
        <end position="263"/>
    </location>
</feature>
<dbReference type="Proteomes" id="UP000306102">
    <property type="component" value="Unassembled WGS sequence"/>
</dbReference>
<dbReference type="InterPro" id="IPR005202">
    <property type="entry name" value="TF_GRAS"/>
</dbReference>
<feature type="region of interest" description="SAW" evidence="3">
    <location>
        <begin position="496"/>
        <end position="571"/>
    </location>
</feature>